<dbReference type="InterPro" id="IPR000719">
    <property type="entry name" value="Prot_kinase_dom"/>
</dbReference>
<evidence type="ECO:0000256" key="1">
    <source>
        <dbReference type="ARBA" id="ARBA00004479"/>
    </source>
</evidence>
<dbReference type="PROSITE" id="PS00108">
    <property type="entry name" value="PROTEIN_KINASE_ST"/>
    <property type="match status" value="1"/>
</dbReference>
<keyword evidence="10" id="KW-0472">Membrane</keyword>
<dbReference type="InterPro" id="IPR036537">
    <property type="entry name" value="Adaptor_Cbl_N_dom_sf"/>
</dbReference>
<keyword evidence="9" id="KW-1133">Transmembrane helix</keyword>
<evidence type="ECO:0000259" key="14">
    <source>
        <dbReference type="PROSITE" id="PS50011"/>
    </source>
</evidence>
<dbReference type="InterPro" id="IPR008271">
    <property type="entry name" value="Ser/Thr_kinase_AS"/>
</dbReference>
<evidence type="ECO:0000256" key="4">
    <source>
        <dbReference type="ARBA" id="ARBA00022692"/>
    </source>
</evidence>
<sequence length="633" mass="70701">MADPVSSVKHITEMALKIKHAVETVQRNKEDCIQIRRRVMRVSDVLMLLQETENMLSNPAIRAALEDLADTLHDAHTLVVSCQEKNVVCLFCAATTLSNKLRRVNDQISDQVMVGILATTVHITIALTQSQGDRQHDVMYALPPRDMTDDIEPEPEPPKNEEPRPPPPRPMEPQPEPEPPPSPPEEPTTLLSLQTPPLPRKEPSPSHPPPLPRKEPQPPPPRPLPRKKPSPSHPPPMPREEPQPPPPPPLSRKKPSPPSPPPLPQKVPSPPPPPLAPPPEKPDASLIVEYAPSPEEELTSPLSPQFGGVPAHEYNGYFTPARKISASIGKQKFRKRTLMKLSFPELESATHHFTTRIGQGGSAIIYKGVLRDGLEVAIRKQANARPNRYDEMPEMRRLIHLCSMLEHKNIVKLLGYCHENRGFDTSNEFLLLLDWSSRFRIIQGITQGIIYLHTHSGKPTIVHLDLKPDNILLDSDMNPKIGDFGLAKVLKDDEVNGSVRGTLGYMPPEYIVEGVISVKNDVYGFGVTLLETISGMSDSGRDARHQASIEWAWNVRLSGGMNMLFDPRLCDESQLKEIKRCMDIGLLCTQNKATKRPTMQDVLKMIQGKKKVPTPKQPGYIKRVRAAGRHKQV</sequence>
<accession>A0A0E0BQX4</accession>
<dbReference type="PANTHER" id="PTHR27006:SF601">
    <property type="entry name" value="PROTEIN KINASE DOMAIN-CONTAINING PROTEIN"/>
    <property type="match status" value="1"/>
</dbReference>
<keyword evidence="5" id="KW-0732">Signal</keyword>
<dbReference type="Gene3D" id="1.10.510.10">
    <property type="entry name" value="Transferase(Phosphotransferase) domain 1"/>
    <property type="match status" value="1"/>
</dbReference>
<dbReference type="SUPFAM" id="SSF56112">
    <property type="entry name" value="Protein kinase-like (PK-like)"/>
    <property type="match status" value="1"/>
</dbReference>
<evidence type="ECO:0000256" key="12">
    <source>
        <dbReference type="PROSITE-ProRule" id="PRU10141"/>
    </source>
</evidence>
<dbReference type="InterPro" id="IPR059179">
    <property type="entry name" value="MLKL-like_MCAfunc"/>
</dbReference>
<feature type="compositionally biased region" description="Pro residues" evidence="13">
    <location>
        <begin position="165"/>
        <end position="186"/>
    </location>
</feature>
<evidence type="ECO:0000256" key="9">
    <source>
        <dbReference type="ARBA" id="ARBA00022989"/>
    </source>
</evidence>
<keyword evidence="8 12" id="KW-0067">ATP-binding</keyword>
<dbReference type="PROSITE" id="PS50011">
    <property type="entry name" value="PROTEIN_KINASE_DOM"/>
    <property type="match status" value="1"/>
</dbReference>
<evidence type="ECO:0000256" key="8">
    <source>
        <dbReference type="ARBA" id="ARBA00022840"/>
    </source>
</evidence>
<comment type="subcellular location">
    <subcellularLocation>
        <location evidence="1">Membrane</location>
        <topology evidence="1">Single-pass type I membrane protein</topology>
    </subcellularLocation>
</comment>
<evidence type="ECO:0000256" key="7">
    <source>
        <dbReference type="ARBA" id="ARBA00022777"/>
    </source>
</evidence>
<feature type="compositionally biased region" description="Pro residues" evidence="13">
    <location>
        <begin position="231"/>
        <end position="279"/>
    </location>
</feature>
<evidence type="ECO:0000313" key="16">
    <source>
        <dbReference type="Proteomes" id="UP000026961"/>
    </source>
</evidence>
<dbReference type="EnsemblPlants" id="OGLUM12G08680.1">
    <property type="protein sequence ID" value="OGLUM12G08680.1"/>
    <property type="gene ID" value="OGLUM12G08680"/>
</dbReference>
<dbReference type="Pfam" id="PF00069">
    <property type="entry name" value="Pkinase"/>
    <property type="match status" value="1"/>
</dbReference>
<keyword evidence="11" id="KW-0325">Glycoprotein</keyword>
<feature type="compositionally biased region" description="Pro residues" evidence="13">
    <location>
        <begin position="205"/>
        <end position="223"/>
    </location>
</feature>
<dbReference type="InterPro" id="IPR017441">
    <property type="entry name" value="Protein_kinase_ATP_BS"/>
</dbReference>
<keyword evidence="3" id="KW-0808">Transferase</keyword>
<feature type="binding site" evidence="12">
    <location>
        <position position="380"/>
    </location>
    <ligand>
        <name>ATP</name>
        <dbReference type="ChEBI" id="CHEBI:30616"/>
    </ligand>
</feature>
<keyword evidence="2" id="KW-0723">Serine/threonine-protein kinase</keyword>
<dbReference type="GO" id="GO:0004674">
    <property type="term" value="F:protein serine/threonine kinase activity"/>
    <property type="evidence" value="ECO:0007669"/>
    <property type="project" value="UniProtKB-KW"/>
</dbReference>
<evidence type="ECO:0000256" key="11">
    <source>
        <dbReference type="ARBA" id="ARBA00023180"/>
    </source>
</evidence>
<dbReference type="Pfam" id="PF22215">
    <property type="entry name" value="MLKL_N"/>
    <property type="match status" value="1"/>
</dbReference>
<name>A0A0E0BQX4_9ORYZ</name>
<dbReference type="GO" id="GO:0016020">
    <property type="term" value="C:membrane"/>
    <property type="evidence" value="ECO:0007669"/>
    <property type="project" value="UniProtKB-SubCell"/>
</dbReference>
<dbReference type="Gene3D" id="1.20.930.20">
    <property type="entry name" value="Adaptor protein Cbl, N-terminal domain"/>
    <property type="match status" value="1"/>
</dbReference>
<dbReference type="CDD" id="cd21037">
    <property type="entry name" value="MLKL_NTD"/>
    <property type="match status" value="1"/>
</dbReference>
<dbReference type="InterPro" id="IPR011009">
    <property type="entry name" value="Kinase-like_dom_sf"/>
</dbReference>
<dbReference type="InterPro" id="IPR054000">
    <property type="entry name" value="MLKL_N"/>
</dbReference>
<dbReference type="eggNOG" id="ENOG502QWDY">
    <property type="taxonomic scope" value="Eukaryota"/>
</dbReference>
<evidence type="ECO:0000256" key="3">
    <source>
        <dbReference type="ARBA" id="ARBA00022679"/>
    </source>
</evidence>
<keyword evidence="4" id="KW-0812">Transmembrane</keyword>
<dbReference type="Proteomes" id="UP000026961">
    <property type="component" value="Chromosome 12"/>
</dbReference>
<evidence type="ECO:0000256" key="10">
    <source>
        <dbReference type="ARBA" id="ARBA00023136"/>
    </source>
</evidence>
<dbReference type="PANTHER" id="PTHR27006">
    <property type="entry name" value="PROMASTIGOTE SURFACE ANTIGEN PROTEIN PSA"/>
    <property type="match status" value="1"/>
</dbReference>
<evidence type="ECO:0000256" key="13">
    <source>
        <dbReference type="SAM" id="MobiDB-lite"/>
    </source>
</evidence>
<evidence type="ECO:0000313" key="15">
    <source>
        <dbReference type="EnsemblPlants" id="OGLUM12G08680.1"/>
    </source>
</evidence>
<keyword evidence="7" id="KW-0418">Kinase</keyword>
<protein>
    <recommendedName>
        <fullName evidence="14">Protein kinase domain-containing protein</fullName>
    </recommendedName>
</protein>
<dbReference type="AlphaFoldDB" id="A0A0E0BQX4"/>
<dbReference type="GO" id="GO:0007166">
    <property type="term" value="P:cell surface receptor signaling pathway"/>
    <property type="evidence" value="ECO:0007669"/>
    <property type="project" value="InterPro"/>
</dbReference>
<dbReference type="PROSITE" id="PS00107">
    <property type="entry name" value="PROTEIN_KINASE_ATP"/>
    <property type="match status" value="1"/>
</dbReference>
<dbReference type="Gene3D" id="3.30.200.20">
    <property type="entry name" value="Phosphorylase Kinase, domain 1"/>
    <property type="match status" value="1"/>
</dbReference>
<feature type="domain" description="Protein kinase" evidence="14">
    <location>
        <begin position="351"/>
        <end position="620"/>
    </location>
</feature>
<evidence type="ECO:0000256" key="2">
    <source>
        <dbReference type="ARBA" id="ARBA00022527"/>
    </source>
</evidence>
<proteinExistence type="predicted"/>
<keyword evidence="6 12" id="KW-0547">Nucleotide-binding</keyword>
<dbReference type="Gramene" id="OGLUM12G08680.1">
    <property type="protein sequence ID" value="OGLUM12G08680.1"/>
    <property type="gene ID" value="OGLUM12G08680"/>
</dbReference>
<dbReference type="SMART" id="SM00220">
    <property type="entry name" value="S_TKc"/>
    <property type="match status" value="1"/>
</dbReference>
<dbReference type="FunFam" id="1.10.510.10:FF:000590">
    <property type="entry name" value="PR5-like receptor kinase"/>
    <property type="match status" value="1"/>
</dbReference>
<keyword evidence="16" id="KW-1185">Reference proteome</keyword>
<organism evidence="15">
    <name type="scientific">Oryza glumipatula</name>
    <dbReference type="NCBI Taxonomy" id="40148"/>
    <lineage>
        <taxon>Eukaryota</taxon>
        <taxon>Viridiplantae</taxon>
        <taxon>Streptophyta</taxon>
        <taxon>Embryophyta</taxon>
        <taxon>Tracheophyta</taxon>
        <taxon>Spermatophyta</taxon>
        <taxon>Magnoliopsida</taxon>
        <taxon>Liliopsida</taxon>
        <taxon>Poales</taxon>
        <taxon>Poaceae</taxon>
        <taxon>BOP clade</taxon>
        <taxon>Oryzoideae</taxon>
        <taxon>Oryzeae</taxon>
        <taxon>Oryzinae</taxon>
        <taxon>Oryza</taxon>
    </lineage>
</organism>
<dbReference type="GO" id="GO:0005524">
    <property type="term" value="F:ATP binding"/>
    <property type="evidence" value="ECO:0007669"/>
    <property type="project" value="UniProtKB-UniRule"/>
</dbReference>
<reference evidence="15" key="2">
    <citation type="submission" date="2018-05" db="EMBL/GenBank/DDBJ databases">
        <title>OgluRS3 (Oryza glumaepatula Reference Sequence Version 3).</title>
        <authorList>
            <person name="Zhang J."/>
            <person name="Kudrna D."/>
            <person name="Lee S."/>
            <person name="Talag J."/>
            <person name="Welchert J."/>
            <person name="Wing R.A."/>
        </authorList>
    </citation>
    <scope>NUCLEOTIDE SEQUENCE [LARGE SCALE GENOMIC DNA]</scope>
</reference>
<feature type="region of interest" description="Disordered" evidence="13">
    <location>
        <begin position="144"/>
        <end position="285"/>
    </location>
</feature>
<evidence type="ECO:0000256" key="5">
    <source>
        <dbReference type="ARBA" id="ARBA00022729"/>
    </source>
</evidence>
<reference evidence="15" key="1">
    <citation type="submission" date="2015-04" db="UniProtKB">
        <authorList>
            <consortium name="EnsemblPlants"/>
        </authorList>
    </citation>
    <scope>IDENTIFICATION</scope>
</reference>
<dbReference type="STRING" id="40148.A0A0E0BQX4"/>
<evidence type="ECO:0000256" key="6">
    <source>
        <dbReference type="ARBA" id="ARBA00022741"/>
    </source>
</evidence>